<organism evidence="1 2">
    <name type="scientific">Catharanthus roseus</name>
    <name type="common">Madagascar periwinkle</name>
    <name type="synonym">Vinca rosea</name>
    <dbReference type="NCBI Taxonomy" id="4058"/>
    <lineage>
        <taxon>Eukaryota</taxon>
        <taxon>Viridiplantae</taxon>
        <taxon>Streptophyta</taxon>
        <taxon>Embryophyta</taxon>
        <taxon>Tracheophyta</taxon>
        <taxon>Spermatophyta</taxon>
        <taxon>Magnoliopsida</taxon>
        <taxon>eudicotyledons</taxon>
        <taxon>Gunneridae</taxon>
        <taxon>Pentapetalae</taxon>
        <taxon>asterids</taxon>
        <taxon>lamiids</taxon>
        <taxon>Gentianales</taxon>
        <taxon>Apocynaceae</taxon>
        <taxon>Rauvolfioideae</taxon>
        <taxon>Vinceae</taxon>
        <taxon>Catharanthinae</taxon>
        <taxon>Catharanthus</taxon>
    </lineage>
</organism>
<sequence>MYRRTVPRVLGISSKFQLGMVRGSKKKRAHPETSTGPATVSTPPILASIHPETSASPAMMSIHLASASIPPGVSTPPVTLTLFPQFMYLSLAPISTPSSSLSTMGTSLRPASSPLTRPPAPLVQGAVDSRILISSTADRALCLGSCKFWDNPGQNKELVVYRVQARMLSRRSGRRRRRTVYRDMVARGLGKHIGGSRSFIEWELKANVERFNVETGSPIPNDEQLMFEAGGGSNKGHVYGFCSQAAAITVERQGGYNSTLLVPSVSSVADHDACIAREKRLWGYMQQALDKFTGFLTSFASQCGVQLDSIPTLFPPFPSMFDPDIPQPLTAPPSSSGPLLPM</sequence>
<evidence type="ECO:0000313" key="1">
    <source>
        <dbReference type="EMBL" id="KAI5676667.1"/>
    </source>
</evidence>
<keyword evidence="2" id="KW-1185">Reference proteome</keyword>
<accession>A0ACC0BVP3</accession>
<proteinExistence type="predicted"/>
<reference evidence="2" key="1">
    <citation type="journal article" date="2023" name="Nat. Plants">
        <title>Single-cell RNA sequencing provides a high-resolution roadmap for understanding the multicellular compartmentation of specialized metabolism.</title>
        <authorList>
            <person name="Sun S."/>
            <person name="Shen X."/>
            <person name="Li Y."/>
            <person name="Li Y."/>
            <person name="Wang S."/>
            <person name="Li R."/>
            <person name="Zhang H."/>
            <person name="Shen G."/>
            <person name="Guo B."/>
            <person name="Wei J."/>
            <person name="Xu J."/>
            <person name="St-Pierre B."/>
            <person name="Chen S."/>
            <person name="Sun C."/>
        </authorList>
    </citation>
    <scope>NUCLEOTIDE SEQUENCE [LARGE SCALE GENOMIC DNA]</scope>
</reference>
<comment type="caution">
    <text evidence="1">The sequence shown here is derived from an EMBL/GenBank/DDBJ whole genome shotgun (WGS) entry which is preliminary data.</text>
</comment>
<evidence type="ECO:0000313" key="2">
    <source>
        <dbReference type="Proteomes" id="UP001060085"/>
    </source>
</evidence>
<protein>
    <submittedName>
        <fullName evidence="1">Uncharacterized protein</fullName>
    </submittedName>
</protein>
<name>A0ACC0BVP3_CATRO</name>
<dbReference type="EMBL" id="CM044702">
    <property type="protein sequence ID" value="KAI5676667.1"/>
    <property type="molecule type" value="Genomic_DNA"/>
</dbReference>
<dbReference type="Proteomes" id="UP001060085">
    <property type="component" value="Linkage Group LG02"/>
</dbReference>
<gene>
    <name evidence="1" type="ORF">M9H77_07617</name>
</gene>